<evidence type="ECO:0000256" key="1">
    <source>
        <dbReference type="SAM" id="MobiDB-lite"/>
    </source>
</evidence>
<feature type="domain" description="NYN" evidence="2">
    <location>
        <begin position="21"/>
        <end position="158"/>
    </location>
</feature>
<dbReference type="Gene3D" id="3.40.50.1010">
    <property type="entry name" value="5'-nuclease"/>
    <property type="match status" value="1"/>
</dbReference>
<feature type="compositionally biased region" description="Polar residues" evidence="1">
    <location>
        <begin position="353"/>
        <end position="388"/>
    </location>
</feature>
<feature type="domain" description="DUF7625" evidence="3">
    <location>
        <begin position="489"/>
        <end position="568"/>
    </location>
</feature>
<dbReference type="InterPro" id="IPR056042">
    <property type="entry name" value="DUF7625"/>
</dbReference>
<dbReference type="CDD" id="cd10910">
    <property type="entry name" value="PIN_limkain_b1_N_like"/>
    <property type="match status" value="1"/>
</dbReference>
<dbReference type="GO" id="GO:0010468">
    <property type="term" value="P:regulation of gene expression"/>
    <property type="evidence" value="ECO:0007669"/>
    <property type="project" value="InterPro"/>
</dbReference>
<evidence type="ECO:0000259" key="2">
    <source>
        <dbReference type="Pfam" id="PF01936"/>
    </source>
</evidence>
<name>A0AAQ3KQP3_9LILI</name>
<evidence type="ECO:0000313" key="5">
    <source>
        <dbReference type="Proteomes" id="UP001327560"/>
    </source>
</evidence>
<gene>
    <name evidence="4" type="ORF">Cni_G18980</name>
</gene>
<feature type="compositionally biased region" description="Pro residues" evidence="1">
    <location>
        <begin position="391"/>
        <end position="402"/>
    </location>
</feature>
<feature type="region of interest" description="Disordered" evidence="1">
    <location>
        <begin position="186"/>
        <end position="286"/>
    </location>
</feature>
<feature type="compositionally biased region" description="Polar residues" evidence="1">
    <location>
        <begin position="436"/>
        <end position="449"/>
    </location>
</feature>
<proteinExistence type="predicted"/>
<dbReference type="GO" id="GO:0005777">
    <property type="term" value="C:peroxisome"/>
    <property type="evidence" value="ECO:0007669"/>
    <property type="project" value="InterPro"/>
</dbReference>
<organism evidence="4 5">
    <name type="scientific">Canna indica</name>
    <name type="common">Indian-shot</name>
    <dbReference type="NCBI Taxonomy" id="4628"/>
    <lineage>
        <taxon>Eukaryota</taxon>
        <taxon>Viridiplantae</taxon>
        <taxon>Streptophyta</taxon>
        <taxon>Embryophyta</taxon>
        <taxon>Tracheophyta</taxon>
        <taxon>Spermatophyta</taxon>
        <taxon>Magnoliopsida</taxon>
        <taxon>Liliopsida</taxon>
        <taxon>Zingiberales</taxon>
        <taxon>Cannaceae</taxon>
        <taxon>Canna</taxon>
    </lineage>
</organism>
<dbReference type="GO" id="GO:0004540">
    <property type="term" value="F:RNA nuclease activity"/>
    <property type="evidence" value="ECO:0007669"/>
    <property type="project" value="InterPro"/>
</dbReference>
<dbReference type="Pfam" id="PF24620">
    <property type="entry name" value="DUF7625"/>
    <property type="match status" value="1"/>
</dbReference>
<dbReference type="EMBL" id="CP136895">
    <property type="protein sequence ID" value="WOL10226.1"/>
    <property type="molecule type" value="Genomic_DNA"/>
</dbReference>
<dbReference type="PANTHER" id="PTHR14379">
    <property type="entry name" value="LIMKAIN B LKAP"/>
    <property type="match status" value="1"/>
</dbReference>
<dbReference type="PANTHER" id="PTHR14379:SF3">
    <property type="entry name" value="MEIOSIS REGULATOR AND MRNA STABILITY FACTOR 1"/>
    <property type="match status" value="1"/>
</dbReference>
<dbReference type="Proteomes" id="UP001327560">
    <property type="component" value="Chromosome 6"/>
</dbReference>
<dbReference type="Pfam" id="PF01936">
    <property type="entry name" value="NYN"/>
    <property type="match status" value="1"/>
</dbReference>
<dbReference type="InterPro" id="IPR021139">
    <property type="entry name" value="NYN"/>
</dbReference>
<dbReference type="AlphaFoldDB" id="A0AAQ3KQP3"/>
<feature type="compositionally biased region" description="Polar residues" evidence="1">
    <location>
        <begin position="236"/>
        <end position="253"/>
    </location>
</feature>
<feature type="region of interest" description="Disordered" evidence="1">
    <location>
        <begin position="326"/>
        <end position="480"/>
    </location>
</feature>
<reference evidence="4 5" key="1">
    <citation type="submission" date="2023-10" db="EMBL/GenBank/DDBJ databases">
        <title>Chromosome-scale genome assembly provides insights into flower coloration mechanisms of Canna indica.</title>
        <authorList>
            <person name="Li C."/>
        </authorList>
    </citation>
    <scope>NUCLEOTIDE SEQUENCE [LARGE SCALE GENOMIC DNA]</scope>
    <source>
        <tissue evidence="4">Flower</tissue>
    </source>
</reference>
<evidence type="ECO:0000259" key="3">
    <source>
        <dbReference type="Pfam" id="PF24620"/>
    </source>
</evidence>
<feature type="compositionally biased region" description="Polar residues" evidence="1">
    <location>
        <begin position="186"/>
        <end position="206"/>
    </location>
</feature>
<accession>A0AAQ3KQP3</accession>
<keyword evidence="5" id="KW-1185">Reference proteome</keyword>
<protein>
    <recommendedName>
        <fullName evidence="6">NYN domain-containing protein</fullName>
    </recommendedName>
</protein>
<evidence type="ECO:0000313" key="4">
    <source>
        <dbReference type="EMBL" id="WOL10226.1"/>
    </source>
</evidence>
<dbReference type="InterPro" id="IPR024768">
    <property type="entry name" value="Marf1"/>
</dbReference>
<evidence type="ECO:0008006" key="6">
    <source>
        <dbReference type="Google" id="ProtNLM"/>
    </source>
</evidence>
<sequence>MGGGNGSTGAGMAEGDYATTKTSVWWDIENCQVPRACDPHMIAQNISSALAAVGYRGAVSISAFGDTNKIPSAVQKALSSTGITLNHVPDGVKDASDKKILVDMLLWAVDNPPPANYLLISGDRDFSYALHQLSFRRYNILLAQPPSVSQALVAAAKNVWNWKVLVDGGQPLPESPYFNNVPISTSQGEATVSSNSADFVPTTQSSGPPPTVHSGSQKNYGNGKADNRCKVKQKRYTNSTQSNGGVTPSSSCEFKQPPKVSSGPSTDTRTSFPQSSPQKPPSETSYSYQFEKVLPKEAPREFFKGNQPNSSGGHAADYASAQSDIPIENGKDYSSNHKSHWPQPLRPSDLLTHPSTQSGNLCPPNSQNHNFYTPNGPSGPQVTSPQNWTTGPPPFSSAPPVTPVNRPDNPSFPSVPSGNLPEIGRVNVSEYPNGGNHDSSLFKNNSKPNPRSAPERNGSYGPHNSQTLYNPHMQRPPVPAQGCPVPSVEVQYILCALQILKADKMVPTEENIAYCIRYGKINVHNLNIKLALDYAIQYQFIVICKLGGNSPLYVEKNNELWKCVNPLDITAKHSKATWDAVLKFLYSGPGRSSIMTSQCRYRAAMILRNSCLKHLVLGEVLQILHRIITVKKWITPHSSGWQPLSFHLPGADKNSGSGAGNKS</sequence>